<dbReference type="SUPFAM" id="SSF101386">
    <property type="entry name" value="all-alpha NTP pyrophosphatases"/>
    <property type="match status" value="1"/>
</dbReference>
<accession>A0A9E7N4K0</accession>
<proteinExistence type="predicted"/>
<name>A0A9E7N4K0_9CAUD</name>
<dbReference type="Proteomes" id="UP001057427">
    <property type="component" value="Segment"/>
</dbReference>
<evidence type="ECO:0000313" key="2">
    <source>
        <dbReference type="Proteomes" id="UP001057427"/>
    </source>
</evidence>
<evidence type="ECO:0000313" key="1">
    <source>
        <dbReference type="EMBL" id="UTC29664.1"/>
    </source>
</evidence>
<protein>
    <submittedName>
        <fullName evidence="1">Uncharacterized protein</fullName>
    </submittedName>
</protein>
<dbReference type="EMBL" id="ON529858">
    <property type="protein sequence ID" value="UTC29664.1"/>
    <property type="molecule type" value="Genomic_DNA"/>
</dbReference>
<keyword evidence="2" id="KW-1185">Reference proteome</keyword>
<organism evidence="1 2">
    <name type="scientific">Brevundimonas phage vB_BgoS-Bajun</name>
    <dbReference type="NCBI Taxonomy" id="2948594"/>
    <lineage>
        <taxon>Viruses</taxon>
        <taxon>Duplodnaviria</taxon>
        <taxon>Heunggongvirae</taxon>
        <taxon>Uroviricota</taxon>
        <taxon>Caudoviricetes</taxon>
        <taxon>Dolichocephalovirinae</taxon>
    </lineage>
</organism>
<gene>
    <name evidence="1" type="ORF">BAJUN_00340</name>
</gene>
<reference evidence="1" key="1">
    <citation type="submission" date="2022-05" db="EMBL/GenBank/DDBJ databases">
        <authorList>
            <person name="Friedrich I."/>
            <person name="Poehlein A."/>
            <person name="Schneider D."/>
            <person name="Hertel R."/>
            <person name="Daniel R."/>
        </authorList>
    </citation>
    <scope>NUCLEOTIDE SEQUENCE</scope>
</reference>
<sequence>MTADCNVVEITHDRLNKRQASAMAWVEKIYGPRVKGTRYQALRFLEEAMELAQTQGLSLEDFNMVGAYVASRPVGDTKVEIGDVTFCLDVLAENLGLSVDSCHTNALLRFRGRDESKALAKDDAKCAAGLI</sequence>